<keyword evidence="1" id="KW-1133">Transmembrane helix</keyword>
<organism evidence="2">
    <name type="scientific">Symploca sp. SIO1C4</name>
    <dbReference type="NCBI Taxonomy" id="2607765"/>
    <lineage>
        <taxon>Bacteria</taxon>
        <taxon>Bacillati</taxon>
        <taxon>Cyanobacteriota</taxon>
        <taxon>Cyanophyceae</taxon>
        <taxon>Coleofasciculales</taxon>
        <taxon>Coleofasciculaceae</taxon>
        <taxon>Symploca</taxon>
    </lineage>
</organism>
<name>A0A6B3NPT4_9CYAN</name>
<protein>
    <submittedName>
        <fullName evidence="2">Uncharacterized protein</fullName>
    </submittedName>
</protein>
<dbReference type="AlphaFoldDB" id="A0A6B3NPT4"/>
<evidence type="ECO:0000256" key="1">
    <source>
        <dbReference type="SAM" id="Phobius"/>
    </source>
</evidence>
<feature type="transmembrane region" description="Helical" evidence="1">
    <location>
        <begin position="31"/>
        <end position="55"/>
    </location>
</feature>
<keyword evidence="1" id="KW-0812">Transmembrane</keyword>
<evidence type="ECO:0000313" key="2">
    <source>
        <dbReference type="EMBL" id="NER32322.1"/>
    </source>
</evidence>
<sequence>MTTQANFILKVFIISVGISVLIRYGTPSLPIAATTVNALIGVLTPTLIVAIGLWWRVVQLNREEGERGGKGEGERGF</sequence>
<gene>
    <name evidence="2" type="ORF">F6J89_33175</name>
</gene>
<feature type="transmembrane region" description="Helical" evidence="1">
    <location>
        <begin position="7"/>
        <end position="25"/>
    </location>
</feature>
<dbReference type="EMBL" id="JAAHFQ010001177">
    <property type="protein sequence ID" value="NER32322.1"/>
    <property type="molecule type" value="Genomic_DNA"/>
</dbReference>
<accession>A0A6B3NPT4</accession>
<keyword evidence="1" id="KW-0472">Membrane</keyword>
<comment type="caution">
    <text evidence="2">The sequence shown here is derived from an EMBL/GenBank/DDBJ whole genome shotgun (WGS) entry which is preliminary data.</text>
</comment>
<reference evidence="2" key="1">
    <citation type="submission" date="2019-11" db="EMBL/GenBank/DDBJ databases">
        <title>Genomic insights into an expanded diversity of filamentous marine cyanobacteria reveals the extraordinary biosynthetic potential of Moorea and Okeania.</title>
        <authorList>
            <person name="Ferreira Leao T."/>
            <person name="Wang M."/>
            <person name="Moss N."/>
            <person name="Da Silva R."/>
            <person name="Sanders J."/>
            <person name="Nurk S."/>
            <person name="Gurevich A."/>
            <person name="Humphrey G."/>
            <person name="Reher R."/>
            <person name="Zhu Q."/>
            <person name="Belda-Ferre P."/>
            <person name="Glukhov E."/>
            <person name="Rex R."/>
            <person name="Dorrestein P.C."/>
            <person name="Knight R."/>
            <person name="Pevzner P."/>
            <person name="Gerwick W.H."/>
            <person name="Gerwick L."/>
        </authorList>
    </citation>
    <scope>NUCLEOTIDE SEQUENCE</scope>
    <source>
        <strain evidence="2">SIO1C4</strain>
    </source>
</reference>
<proteinExistence type="predicted"/>